<gene>
    <name evidence="2" type="ORF">XD54_1499</name>
</gene>
<name>A0A101EKU6_9EURY</name>
<dbReference type="Proteomes" id="UP000053911">
    <property type="component" value="Unassembled WGS sequence"/>
</dbReference>
<dbReference type="InterPro" id="IPR027391">
    <property type="entry name" value="Nol1_Nop2_Fmu_2"/>
</dbReference>
<evidence type="ECO:0000259" key="1">
    <source>
        <dbReference type="Pfam" id="PF13636"/>
    </source>
</evidence>
<dbReference type="OMA" id="GPKATKN"/>
<dbReference type="EMBL" id="LGFD01000031">
    <property type="protein sequence ID" value="KUK17221.1"/>
    <property type="molecule type" value="Genomic_DNA"/>
</dbReference>
<comment type="caution">
    <text evidence="2">The sequence shown here is derived from an EMBL/GenBank/DDBJ whole genome shotgun (WGS) entry which is preliminary data.</text>
</comment>
<dbReference type="GeneID" id="8096561"/>
<dbReference type="AlphaFoldDB" id="A0A101EKU6"/>
<sequence>MSKKVKEMLIGQYGYAPELVFEVRANRRIFAYKECPFNPRVYTEKGLYFGKIESDGIRLTIEGSFLVGPKATKNVIEVGEEDAKLWLSGKDLKTSTEMRGWVILKWGLYYLGCGRAKDGIIKNYVPKERRINLK</sequence>
<dbReference type="Gene3D" id="2.30.130.60">
    <property type="match status" value="1"/>
</dbReference>
<evidence type="ECO:0000313" key="3">
    <source>
        <dbReference type="Proteomes" id="UP000053911"/>
    </source>
</evidence>
<dbReference type="PATRIC" id="fig|172049.5.peg.747"/>
<accession>A0A101EKU6</accession>
<proteinExistence type="predicted"/>
<feature type="domain" description="rRNA small subunit methyltransferase F RNA-binding PUA-like" evidence="1">
    <location>
        <begin position="83"/>
        <end position="131"/>
    </location>
</feature>
<protein>
    <recommendedName>
        <fullName evidence="1">rRNA small subunit methyltransferase F RNA-binding PUA-like domain-containing protein</fullName>
    </recommendedName>
</protein>
<evidence type="ECO:0000313" key="2">
    <source>
        <dbReference type="EMBL" id="KUK17221.1"/>
    </source>
</evidence>
<organism evidence="2 3">
    <name type="scientific">Thermococcus sibiricus</name>
    <dbReference type="NCBI Taxonomy" id="172049"/>
    <lineage>
        <taxon>Archaea</taxon>
        <taxon>Methanobacteriati</taxon>
        <taxon>Methanobacteriota</taxon>
        <taxon>Thermococci</taxon>
        <taxon>Thermococcales</taxon>
        <taxon>Thermococcaceae</taxon>
        <taxon>Thermococcus</taxon>
    </lineage>
</organism>
<dbReference type="RefSeq" id="WP_015849821.1">
    <property type="nucleotide sequence ID" value="NZ_LGFD01000031.1"/>
</dbReference>
<dbReference type="Pfam" id="PF13636">
    <property type="entry name" value="Methyltranf_PUA"/>
    <property type="match status" value="1"/>
</dbReference>
<reference evidence="3" key="1">
    <citation type="journal article" date="2015" name="MBio">
        <title>Genome-Resolved Metagenomic Analysis Reveals Roles for Candidate Phyla and Other Microbial Community Members in Biogeochemical Transformations in Oil Reservoirs.</title>
        <authorList>
            <person name="Hu P."/>
            <person name="Tom L."/>
            <person name="Singh A."/>
            <person name="Thomas B.C."/>
            <person name="Baker B.J."/>
            <person name="Piceno Y.M."/>
            <person name="Andersen G.L."/>
            <person name="Banfield J.F."/>
        </authorList>
    </citation>
    <scope>NUCLEOTIDE SEQUENCE [LARGE SCALE GENOMIC DNA]</scope>
</reference>